<keyword evidence="2" id="KW-1185">Reference proteome</keyword>
<dbReference type="AlphaFoldDB" id="A0AAV7UBT4"/>
<accession>A0AAV7UBT4</accession>
<protein>
    <submittedName>
        <fullName evidence="1">Uncharacterized protein</fullName>
    </submittedName>
</protein>
<dbReference type="Proteomes" id="UP001066276">
    <property type="component" value="Chromosome 3_1"/>
</dbReference>
<dbReference type="EMBL" id="JANPWB010000005">
    <property type="protein sequence ID" value="KAJ1185864.1"/>
    <property type="molecule type" value="Genomic_DNA"/>
</dbReference>
<reference evidence="1" key="1">
    <citation type="journal article" date="2022" name="bioRxiv">
        <title>Sequencing and chromosome-scale assembly of the giantPleurodeles waltlgenome.</title>
        <authorList>
            <person name="Brown T."/>
            <person name="Elewa A."/>
            <person name="Iarovenko S."/>
            <person name="Subramanian E."/>
            <person name="Araus A.J."/>
            <person name="Petzold A."/>
            <person name="Susuki M."/>
            <person name="Suzuki K.-i.T."/>
            <person name="Hayashi T."/>
            <person name="Toyoda A."/>
            <person name="Oliveira C."/>
            <person name="Osipova E."/>
            <person name="Leigh N.D."/>
            <person name="Simon A."/>
            <person name="Yun M.H."/>
        </authorList>
    </citation>
    <scope>NUCLEOTIDE SEQUENCE</scope>
    <source>
        <strain evidence="1">20211129_DDA</strain>
        <tissue evidence="1">Liver</tissue>
    </source>
</reference>
<gene>
    <name evidence="1" type="ORF">NDU88_002650</name>
</gene>
<proteinExistence type="predicted"/>
<name>A0AAV7UBT4_PLEWA</name>
<comment type="caution">
    <text evidence="1">The sequence shown here is derived from an EMBL/GenBank/DDBJ whole genome shotgun (WGS) entry which is preliminary data.</text>
</comment>
<organism evidence="1 2">
    <name type="scientific">Pleurodeles waltl</name>
    <name type="common">Iberian ribbed newt</name>
    <dbReference type="NCBI Taxonomy" id="8319"/>
    <lineage>
        <taxon>Eukaryota</taxon>
        <taxon>Metazoa</taxon>
        <taxon>Chordata</taxon>
        <taxon>Craniata</taxon>
        <taxon>Vertebrata</taxon>
        <taxon>Euteleostomi</taxon>
        <taxon>Amphibia</taxon>
        <taxon>Batrachia</taxon>
        <taxon>Caudata</taxon>
        <taxon>Salamandroidea</taxon>
        <taxon>Salamandridae</taxon>
        <taxon>Pleurodelinae</taxon>
        <taxon>Pleurodeles</taxon>
    </lineage>
</organism>
<evidence type="ECO:0000313" key="2">
    <source>
        <dbReference type="Proteomes" id="UP001066276"/>
    </source>
</evidence>
<sequence length="118" mass="12192">MRCAACPRDSSGAPFLRALWRAAGQRAHLFMAGPAVISPLRRYAAPTASVRRLSSLEAGRAISGEGSGGLLLFPCYVRSGAAESSAAAIFFLLAAESLGIPQLVSGLNVEVSGPQVSF</sequence>
<evidence type="ECO:0000313" key="1">
    <source>
        <dbReference type="EMBL" id="KAJ1185864.1"/>
    </source>
</evidence>